<reference evidence="1" key="1">
    <citation type="submission" date="2018-02" db="EMBL/GenBank/DDBJ databases">
        <title>Rhizophora mucronata_Transcriptome.</title>
        <authorList>
            <person name="Meera S.P."/>
            <person name="Sreeshan A."/>
            <person name="Augustine A."/>
        </authorList>
    </citation>
    <scope>NUCLEOTIDE SEQUENCE</scope>
    <source>
        <tissue evidence="1">Leaf</tissue>
    </source>
</reference>
<name>A0A2P2Q0T2_RHIMU</name>
<evidence type="ECO:0000313" key="1">
    <source>
        <dbReference type="EMBL" id="MBX60577.1"/>
    </source>
</evidence>
<proteinExistence type="predicted"/>
<organism evidence="1">
    <name type="scientific">Rhizophora mucronata</name>
    <name type="common">Asiatic mangrove</name>
    <dbReference type="NCBI Taxonomy" id="61149"/>
    <lineage>
        <taxon>Eukaryota</taxon>
        <taxon>Viridiplantae</taxon>
        <taxon>Streptophyta</taxon>
        <taxon>Embryophyta</taxon>
        <taxon>Tracheophyta</taxon>
        <taxon>Spermatophyta</taxon>
        <taxon>Magnoliopsida</taxon>
        <taxon>eudicotyledons</taxon>
        <taxon>Gunneridae</taxon>
        <taxon>Pentapetalae</taxon>
        <taxon>rosids</taxon>
        <taxon>fabids</taxon>
        <taxon>Malpighiales</taxon>
        <taxon>Rhizophoraceae</taxon>
        <taxon>Rhizophora</taxon>
    </lineage>
</organism>
<dbReference type="EMBL" id="GGEC01080093">
    <property type="protein sequence ID" value="MBX60577.1"/>
    <property type="molecule type" value="Transcribed_RNA"/>
</dbReference>
<accession>A0A2P2Q0T2</accession>
<protein>
    <submittedName>
        <fullName evidence="1">Uncharacterized protein</fullName>
    </submittedName>
</protein>
<sequence length="33" mass="3938">MHCEALFCYAKEFGGNCLVHWRRFRALAYKCVN</sequence>
<dbReference type="AlphaFoldDB" id="A0A2P2Q0T2"/>